<feature type="region of interest" description="Disordered" evidence="4">
    <location>
        <begin position="482"/>
        <end position="544"/>
    </location>
</feature>
<feature type="domain" description="Peptidase S33 tripeptidyl aminopeptidase-like C-terminal" evidence="6">
    <location>
        <begin position="387"/>
        <end position="485"/>
    </location>
</feature>
<reference evidence="7 8" key="1">
    <citation type="submission" date="2018-08" db="EMBL/GenBank/DDBJ databases">
        <title>Actinomadura jelena sp. nov., a novel Actinomycete isolated from soil in Chad.</title>
        <authorList>
            <person name="Shi L."/>
        </authorList>
    </citation>
    <scope>NUCLEOTIDE SEQUENCE [LARGE SCALE GENOMIC DNA]</scope>
    <source>
        <strain evidence="7 8">NEAU-G17</strain>
    </source>
</reference>
<dbReference type="Gene3D" id="3.40.50.1820">
    <property type="entry name" value="alpha/beta hydrolase"/>
    <property type="match status" value="1"/>
</dbReference>
<evidence type="ECO:0000256" key="1">
    <source>
        <dbReference type="ARBA" id="ARBA00010088"/>
    </source>
</evidence>
<feature type="chain" id="PRO_5016571668" evidence="5">
    <location>
        <begin position="26"/>
        <end position="544"/>
    </location>
</feature>
<dbReference type="EMBL" id="QURH01000973">
    <property type="protein sequence ID" value="RFU37415.1"/>
    <property type="molecule type" value="Genomic_DNA"/>
</dbReference>
<sequence length="544" mass="59459">MAHRATAGAAAAVAVLTVLSVPAAARETITWRPCPKNDPVEKGRLRGLECGSLRVPLDHSRPRGEQITLALTRARHTAARSQGVVLLNRGGPGAHGRDMPMLFSYGMQRRVAAAYDWIGFDPRGVGGSRPAVVCDESYQDPGRPRADTIPANTAEENAWRARAARYSADCARRYPRLLAHMGTDEWVRDLDDIRAALGERRINYLGYSYGTYLGTVYASRYPDRVRRMVLDSVVRPSGVWYDDNLDQNVAFEKRIRAYFAWIARYDAVYHLGGDEKQVAAAYQRVRAALKAHPVNGRVGASELDDMFLSEGYGDAGWPGHAKLLSAYLHGDPKPLGQAWKKPDFLDQNNYAVYNAVQCRDAAWPRGWRRWRDDAVRLYRAGYTFETWSNTWYNAPCASWRVRGGPPPKAAGRATLPPILLVQGTEDAATPLNGAQETHRLLPNSRLLLQVGGGNHGITLNGDPCVDGAVNRYFATGALPAAGTSCKAPAPPVPEGAAKRARTHARQAARIPRLNPDGTPARTPDRAGERSRAAGPGSASVGTRI</sequence>
<dbReference type="AlphaFoldDB" id="A0A372JBM8"/>
<evidence type="ECO:0000256" key="5">
    <source>
        <dbReference type="SAM" id="SignalP"/>
    </source>
</evidence>
<evidence type="ECO:0000256" key="4">
    <source>
        <dbReference type="SAM" id="MobiDB-lite"/>
    </source>
</evidence>
<keyword evidence="3 7" id="KW-0378">Hydrolase</keyword>
<evidence type="ECO:0000256" key="2">
    <source>
        <dbReference type="ARBA" id="ARBA00022729"/>
    </source>
</evidence>
<evidence type="ECO:0000313" key="7">
    <source>
        <dbReference type="EMBL" id="RFU37415.1"/>
    </source>
</evidence>
<dbReference type="GO" id="GO:0016787">
    <property type="term" value="F:hydrolase activity"/>
    <property type="evidence" value="ECO:0007669"/>
    <property type="project" value="UniProtKB-KW"/>
</dbReference>
<gene>
    <name evidence="7" type="ORF">DZF91_33005</name>
</gene>
<dbReference type="PANTHER" id="PTHR43248">
    <property type="entry name" value="2-SUCCINYL-6-HYDROXY-2,4-CYCLOHEXADIENE-1-CARBOXYLATE SYNTHASE"/>
    <property type="match status" value="1"/>
</dbReference>
<dbReference type="Proteomes" id="UP000261811">
    <property type="component" value="Unassembled WGS sequence"/>
</dbReference>
<dbReference type="InterPro" id="IPR029058">
    <property type="entry name" value="AB_hydrolase_fold"/>
</dbReference>
<comment type="similarity">
    <text evidence="1">Belongs to the peptidase S33 family.</text>
</comment>
<feature type="signal peptide" evidence="5">
    <location>
        <begin position="1"/>
        <end position="25"/>
    </location>
</feature>
<dbReference type="InterPro" id="IPR013595">
    <property type="entry name" value="Pept_S33_TAP-like_C"/>
</dbReference>
<keyword evidence="8" id="KW-1185">Reference proteome</keyword>
<comment type="caution">
    <text evidence="7">The sequence shown here is derived from an EMBL/GenBank/DDBJ whole genome shotgun (WGS) entry which is preliminary data.</text>
</comment>
<feature type="compositionally biased region" description="Basic and acidic residues" evidence="4">
    <location>
        <begin position="522"/>
        <end position="531"/>
    </location>
</feature>
<accession>A0A372JBM8</accession>
<evidence type="ECO:0000256" key="3">
    <source>
        <dbReference type="ARBA" id="ARBA00022801"/>
    </source>
</evidence>
<proteinExistence type="inferred from homology"/>
<organism evidence="7 8">
    <name type="scientific">Actinomadura logoneensis</name>
    <dbReference type="NCBI Taxonomy" id="2293572"/>
    <lineage>
        <taxon>Bacteria</taxon>
        <taxon>Bacillati</taxon>
        <taxon>Actinomycetota</taxon>
        <taxon>Actinomycetes</taxon>
        <taxon>Streptosporangiales</taxon>
        <taxon>Thermomonosporaceae</taxon>
        <taxon>Actinomadura</taxon>
    </lineage>
</organism>
<keyword evidence="2 5" id="KW-0732">Signal</keyword>
<evidence type="ECO:0000313" key="8">
    <source>
        <dbReference type="Proteomes" id="UP000261811"/>
    </source>
</evidence>
<protein>
    <submittedName>
        <fullName evidence="7">Alpha/beta hydrolase</fullName>
    </submittedName>
</protein>
<dbReference type="InterPro" id="IPR051601">
    <property type="entry name" value="Serine_prot/Carboxylest_S33"/>
</dbReference>
<name>A0A372JBM8_9ACTN</name>
<dbReference type="OrthoDB" id="3930934at2"/>
<dbReference type="PANTHER" id="PTHR43248:SF29">
    <property type="entry name" value="TRIPEPTIDYL AMINOPEPTIDASE"/>
    <property type="match status" value="1"/>
</dbReference>
<dbReference type="Pfam" id="PF08386">
    <property type="entry name" value="Abhydrolase_4"/>
    <property type="match status" value="1"/>
</dbReference>
<evidence type="ECO:0000259" key="6">
    <source>
        <dbReference type="Pfam" id="PF08386"/>
    </source>
</evidence>
<dbReference type="SUPFAM" id="SSF53474">
    <property type="entry name" value="alpha/beta-Hydrolases"/>
    <property type="match status" value="1"/>
</dbReference>